<feature type="signal peptide" evidence="1">
    <location>
        <begin position="1"/>
        <end position="20"/>
    </location>
</feature>
<organism evidence="2 3">
    <name type="scientific">Vibrio anguillarum</name>
    <name type="common">Listonella anguillarum</name>
    <dbReference type="NCBI Taxonomy" id="55601"/>
    <lineage>
        <taxon>Bacteria</taxon>
        <taxon>Pseudomonadati</taxon>
        <taxon>Pseudomonadota</taxon>
        <taxon>Gammaproteobacteria</taxon>
        <taxon>Vibrionales</taxon>
        <taxon>Vibrionaceae</taxon>
        <taxon>Vibrio</taxon>
    </lineage>
</organism>
<keyword evidence="1" id="KW-0732">Signal</keyword>
<accession>A0ABD4KSA3</accession>
<evidence type="ECO:0000256" key="1">
    <source>
        <dbReference type="SAM" id="SignalP"/>
    </source>
</evidence>
<comment type="caution">
    <text evidence="2">The sequence shown here is derived from an EMBL/GenBank/DDBJ whole genome shotgun (WGS) entry which is preliminary data.</text>
</comment>
<dbReference type="SUPFAM" id="SSF51126">
    <property type="entry name" value="Pectin lyase-like"/>
    <property type="match status" value="1"/>
</dbReference>
<dbReference type="Proteomes" id="UP000722957">
    <property type="component" value="Unassembled WGS sequence"/>
</dbReference>
<evidence type="ECO:0008006" key="4">
    <source>
        <dbReference type="Google" id="ProtNLM"/>
    </source>
</evidence>
<dbReference type="AlphaFoldDB" id="A0ABD4KSA3"/>
<proteinExistence type="predicted"/>
<evidence type="ECO:0000313" key="2">
    <source>
        <dbReference type="EMBL" id="MBF4274377.1"/>
    </source>
</evidence>
<sequence length="67" mass="7370">MIRSVFYILIFILSTAYVNAAIPNDGIDDSKSIENMIMNSPPGSTVSLKTGTYDICSKINIKNIKDI</sequence>
<dbReference type="EMBL" id="RDOM01000230">
    <property type="protein sequence ID" value="MBF4274377.1"/>
    <property type="molecule type" value="Genomic_DNA"/>
</dbReference>
<feature type="chain" id="PRO_5044849975" description="Pectate lyase superfamily protein domain-containing protein" evidence="1">
    <location>
        <begin position="21"/>
        <end position="67"/>
    </location>
</feature>
<evidence type="ECO:0000313" key="3">
    <source>
        <dbReference type="Proteomes" id="UP000722957"/>
    </source>
</evidence>
<gene>
    <name evidence="2" type="ORF">EAY07_20680</name>
</gene>
<feature type="non-terminal residue" evidence="2">
    <location>
        <position position="67"/>
    </location>
</feature>
<reference evidence="2 3" key="1">
    <citation type="journal article" date="2021" name="PeerJ">
        <title>Analysis of 44 Vibrio anguillarum genomes reveals high genetic diversity.</title>
        <authorList>
            <person name="Hansen M.J."/>
            <person name="Dalsgaard I."/>
        </authorList>
    </citation>
    <scope>NUCLEOTIDE SEQUENCE [LARGE SCALE GENOMIC DNA]</scope>
    <source>
        <strain evidence="2 3">17-16730-2A</strain>
    </source>
</reference>
<protein>
    <recommendedName>
        <fullName evidence="4">Pectate lyase superfamily protein domain-containing protein</fullName>
    </recommendedName>
</protein>
<name>A0ABD4KSA3_VIBAN</name>
<dbReference type="InterPro" id="IPR011050">
    <property type="entry name" value="Pectin_lyase_fold/virulence"/>
</dbReference>